<organism evidence="1 2">
    <name type="scientific">Actinomadura syzygii</name>
    <dbReference type="NCBI Taxonomy" id="1427538"/>
    <lineage>
        <taxon>Bacteria</taxon>
        <taxon>Bacillati</taxon>
        <taxon>Actinomycetota</taxon>
        <taxon>Actinomycetes</taxon>
        <taxon>Streptosporangiales</taxon>
        <taxon>Thermomonosporaceae</taxon>
        <taxon>Actinomadura</taxon>
    </lineage>
</organism>
<sequence>MADDSGGRDPVSWRVRRWAAPIALAAAVAGSVGAANLLADEPGPSGGPVARPRFILTVGQSASRGSGPEAWFEVRSVPGPDGRARLVDSVARPSPSAGEAEEIVAGPGNTFVVASTRDEPCESVLYRFGLTGDGRVKGIRPVSGGGTPARVAGPALSPDGDRIAYATAPCADVGRPSAALTVLDLRSGRRRTWSSPGAAVLGDIVWADDGRTLGYAVSDVAPTASPEFESGVGRIGRDVANTTVYALDTRAKGADLRAGRVLFRRPDGGSGVVTTAVMGQDGRKGYGLMKEPGRIIAFGFAQGKPMRVTHTTETKPGSVDFVALSTSGERPRYACLGGIDAFGRVVDGDLVAANGGGRQCGSAFAH</sequence>
<dbReference type="InterPro" id="IPR011042">
    <property type="entry name" value="6-blade_b-propeller_TolB-like"/>
</dbReference>
<protein>
    <recommendedName>
        <fullName evidence="3">Lactonase family protein</fullName>
    </recommendedName>
</protein>
<name>A0A5D0TP57_9ACTN</name>
<dbReference type="EMBL" id="VSFF01000022">
    <property type="protein sequence ID" value="TYC07453.1"/>
    <property type="molecule type" value="Genomic_DNA"/>
</dbReference>
<evidence type="ECO:0008006" key="3">
    <source>
        <dbReference type="Google" id="ProtNLM"/>
    </source>
</evidence>
<evidence type="ECO:0000313" key="2">
    <source>
        <dbReference type="Proteomes" id="UP000322634"/>
    </source>
</evidence>
<dbReference type="Proteomes" id="UP000322634">
    <property type="component" value="Unassembled WGS sequence"/>
</dbReference>
<accession>A0A5D0TP57</accession>
<evidence type="ECO:0000313" key="1">
    <source>
        <dbReference type="EMBL" id="TYC07453.1"/>
    </source>
</evidence>
<dbReference type="OrthoDB" id="3456855at2"/>
<proteinExistence type="predicted"/>
<dbReference type="SUPFAM" id="SSF75011">
    <property type="entry name" value="3-carboxy-cis,cis-mucoante lactonizing enzyme"/>
    <property type="match status" value="1"/>
</dbReference>
<keyword evidence="2" id="KW-1185">Reference proteome</keyword>
<comment type="caution">
    <text evidence="1">The sequence shown here is derived from an EMBL/GenBank/DDBJ whole genome shotgun (WGS) entry which is preliminary data.</text>
</comment>
<dbReference type="Gene3D" id="2.120.10.30">
    <property type="entry name" value="TolB, C-terminal domain"/>
    <property type="match status" value="1"/>
</dbReference>
<reference evidence="1 2" key="1">
    <citation type="submission" date="2019-08" db="EMBL/GenBank/DDBJ databases">
        <title>Actinomadura sp. nov. CYP1-5 isolated from mountain soil.</title>
        <authorList>
            <person name="Songsumanus A."/>
            <person name="Kuncharoen N."/>
            <person name="Kudo T."/>
            <person name="Yuki M."/>
            <person name="Igarashi Y."/>
            <person name="Tanasupawat S."/>
        </authorList>
    </citation>
    <scope>NUCLEOTIDE SEQUENCE [LARGE SCALE GENOMIC DNA]</scope>
    <source>
        <strain evidence="1 2">GKU157</strain>
    </source>
</reference>
<dbReference type="AlphaFoldDB" id="A0A5D0TP57"/>
<gene>
    <name evidence="1" type="ORF">FXF65_42360</name>
</gene>
<dbReference type="RefSeq" id="WP_148356139.1">
    <property type="nucleotide sequence ID" value="NZ_JBHSBF010000032.1"/>
</dbReference>